<name>A0A1M5MKK4_9BACT</name>
<feature type="coiled-coil region" evidence="1">
    <location>
        <begin position="61"/>
        <end position="100"/>
    </location>
</feature>
<keyword evidence="4" id="KW-1185">Reference proteome</keyword>
<reference evidence="3 4" key="1">
    <citation type="submission" date="2016-11" db="EMBL/GenBank/DDBJ databases">
        <authorList>
            <person name="Jaros S."/>
            <person name="Januszkiewicz K."/>
            <person name="Wedrychowicz H."/>
        </authorList>
    </citation>
    <scope>NUCLEOTIDE SEQUENCE [LARGE SCALE GENOMIC DNA]</scope>
    <source>
        <strain evidence="3 4">DSM 24574</strain>
    </source>
</reference>
<organism evidence="3 4">
    <name type="scientific">Chryseolinea serpens</name>
    <dbReference type="NCBI Taxonomy" id="947013"/>
    <lineage>
        <taxon>Bacteria</taxon>
        <taxon>Pseudomonadati</taxon>
        <taxon>Bacteroidota</taxon>
        <taxon>Cytophagia</taxon>
        <taxon>Cytophagales</taxon>
        <taxon>Fulvivirgaceae</taxon>
        <taxon>Chryseolinea</taxon>
    </lineage>
</organism>
<dbReference type="Proteomes" id="UP000184212">
    <property type="component" value="Unassembled WGS sequence"/>
</dbReference>
<dbReference type="STRING" id="947013.SAMN04488109_1797"/>
<gene>
    <name evidence="3" type="ORF">SAMN04488109_1797</name>
</gene>
<keyword evidence="1" id="KW-0175">Coiled coil</keyword>
<evidence type="ECO:0000313" key="3">
    <source>
        <dbReference type="EMBL" id="SHG77910.1"/>
    </source>
</evidence>
<sequence>MPDVSQIDVQQAEERAKIESALREKTIRLDSLKTKMRRLATWRPDTLEGIKHVNDSLDVRLKSLQIEIDAAIDSIRKMTVQKIQESKSRVEQNVDSVSQKLKAGLGDIEKKIEQPLTEVSADRASELPPAMRDLPTTGNSPLPPLPSAPSVDGLSGLQDLKSDASIPQTEIPNVQFPDVKDRIPKVEMPNVAQEVNEAVKAAETKMSSVKKVQDGIKEVNDQGPEKLNSLAQMGEKKVEDVAEVKAVGREVGKMSKEQEKYVVLIKRYQDEKLLRDEIKRKTRIVANDYFKENADKLKAAQEKLTLAKSNATKIKSLSDLFKRRSTELENKKYYQRLVPGANFQIYNKGIVSVDFGLQIGYRITPSITLGMGYLHRWAFSDKFSNFVKDSQLYGGRAYADVRMVKNFFVHGEFEAAHVVPSYQTGAIEEEKAPVLGSYFGIGKRIKLSRNLRGYFLGLYRFDVQGEMPEMHKFNARVGLEYIFKKRLKKLF</sequence>
<dbReference type="RefSeq" id="WP_143164823.1">
    <property type="nucleotide sequence ID" value="NZ_FQWQ01000001.1"/>
</dbReference>
<evidence type="ECO:0000256" key="2">
    <source>
        <dbReference type="SAM" id="MobiDB-lite"/>
    </source>
</evidence>
<dbReference type="AlphaFoldDB" id="A0A1M5MKK4"/>
<evidence type="ECO:0000313" key="4">
    <source>
        <dbReference type="Proteomes" id="UP000184212"/>
    </source>
</evidence>
<evidence type="ECO:0000256" key="1">
    <source>
        <dbReference type="SAM" id="Coils"/>
    </source>
</evidence>
<proteinExistence type="predicted"/>
<protein>
    <recommendedName>
        <fullName evidence="5">Outer membrane protein beta-barrel domain-containing protein</fullName>
    </recommendedName>
</protein>
<feature type="region of interest" description="Disordered" evidence="2">
    <location>
        <begin position="116"/>
        <end position="158"/>
    </location>
</feature>
<evidence type="ECO:0008006" key="5">
    <source>
        <dbReference type="Google" id="ProtNLM"/>
    </source>
</evidence>
<accession>A0A1M5MKK4</accession>
<dbReference type="EMBL" id="FQWQ01000001">
    <property type="protein sequence ID" value="SHG77910.1"/>
    <property type="molecule type" value="Genomic_DNA"/>
</dbReference>
<dbReference type="OrthoDB" id="894088at2"/>